<keyword evidence="7" id="KW-0521">NADP</keyword>
<comment type="catalytic activity">
    <reaction evidence="10">
        <text>a primary alcohol + NADP(+) = an aldehyde + NADPH + H(+)</text>
        <dbReference type="Rhea" id="RHEA:15937"/>
        <dbReference type="ChEBI" id="CHEBI:15378"/>
        <dbReference type="ChEBI" id="CHEBI:15734"/>
        <dbReference type="ChEBI" id="CHEBI:17478"/>
        <dbReference type="ChEBI" id="CHEBI:57783"/>
        <dbReference type="ChEBI" id="CHEBI:58349"/>
        <dbReference type="EC" id="1.1.1.2"/>
    </reaction>
    <physiologicalReaction direction="left-to-right" evidence="10">
        <dbReference type="Rhea" id="RHEA:15938"/>
    </physiologicalReaction>
    <physiologicalReaction direction="right-to-left" evidence="10">
        <dbReference type="Rhea" id="RHEA:15939"/>
    </physiologicalReaction>
</comment>
<dbReference type="Gene3D" id="3.40.50.720">
    <property type="entry name" value="NAD(P)-binding Rossmann-like Domain"/>
    <property type="match status" value="1"/>
</dbReference>
<proteinExistence type="inferred from homology"/>
<dbReference type="InterPro" id="IPR047109">
    <property type="entry name" value="CAD-like"/>
</dbReference>
<comment type="subunit">
    <text evidence="3">Homodimer.</text>
</comment>
<dbReference type="SUPFAM" id="SSF51735">
    <property type="entry name" value="NAD(P)-binding Rossmann-fold domains"/>
    <property type="match status" value="1"/>
</dbReference>
<keyword evidence="4" id="KW-0597">Phosphoprotein</keyword>
<dbReference type="InterPro" id="IPR036291">
    <property type="entry name" value="NAD(P)-bd_dom_sf"/>
</dbReference>
<evidence type="ECO:0000256" key="5">
    <source>
        <dbReference type="ARBA" id="ARBA00022723"/>
    </source>
</evidence>
<evidence type="ECO:0000259" key="12">
    <source>
        <dbReference type="SMART" id="SM00829"/>
    </source>
</evidence>
<dbReference type="SUPFAM" id="SSF50129">
    <property type="entry name" value="GroES-like"/>
    <property type="match status" value="1"/>
</dbReference>
<dbReference type="Pfam" id="PF00107">
    <property type="entry name" value="ADH_zinc_N"/>
    <property type="match status" value="1"/>
</dbReference>
<keyword evidence="6 11" id="KW-0862">Zinc</keyword>
<accession>A0A2K1QLJ5</accession>
<dbReference type="EC" id="1.1.1.2" evidence="9"/>
<organism evidence="13 14">
    <name type="scientific">Sphaceloma murrayae</name>
    <dbReference type="NCBI Taxonomy" id="2082308"/>
    <lineage>
        <taxon>Eukaryota</taxon>
        <taxon>Fungi</taxon>
        <taxon>Dikarya</taxon>
        <taxon>Ascomycota</taxon>
        <taxon>Pezizomycotina</taxon>
        <taxon>Dothideomycetes</taxon>
        <taxon>Dothideomycetidae</taxon>
        <taxon>Myriangiales</taxon>
        <taxon>Elsinoaceae</taxon>
        <taxon>Sphaceloma</taxon>
    </lineage>
</organism>
<evidence type="ECO:0000256" key="6">
    <source>
        <dbReference type="ARBA" id="ARBA00022833"/>
    </source>
</evidence>
<dbReference type="OrthoDB" id="1879366at2759"/>
<dbReference type="Proteomes" id="UP000243797">
    <property type="component" value="Unassembled WGS sequence"/>
</dbReference>
<evidence type="ECO:0000256" key="10">
    <source>
        <dbReference type="ARBA" id="ARBA00050997"/>
    </source>
</evidence>
<keyword evidence="8" id="KW-0560">Oxidoreductase</keyword>
<keyword evidence="14" id="KW-1185">Reference proteome</keyword>
<dbReference type="PROSITE" id="PS00059">
    <property type="entry name" value="ADH_ZINC"/>
    <property type="match status" value="1"/>
</dbReference>
<evidence type="ECO:0000256" key="2">
    <source>
        <dbReference type="ARBA" id="ARBA00008072"/>
    </source>
</evidence>
<evidence type="ECO:0000256" key="9">
    <source>
        <dbReference type="ARBA" id="ARBA00024074"/>
    </source>
</evidence>
<sequence length="358" mass="38747">MSTDYKFEGWQGLDPSCAKGNMVWKEFTPKTWEETDVDIEISHCGICASDIHTLRSGWYPTNYPVVVGHEIVGKAVRVGSQVPHIKVGDRVGVGAQSGACRNQNGDCEGCADGHENYCSHGVNTFDSKWPVDGSFSKGGFASYWRGMGHLVLKIPDGLPSDIAAPMLCGGITAFSPLTTHGAGPGKKVGIIGIGGLGHFGILGAKALGCEKITAISRTQTKKEDAMKMGATDFIATDEDKDWATKHAGTLDIIVCTVSSHKMPLPEYLGLLKYKGRFVQVGAPEDQIPGFNMFSLIPKQASIWGSMIGAPGEIQKMLDFFAEKKVHTWNNNVPMKEANKAIVDMDDGKARYRYVLCNE</sequence>
<dbReference type="CDD" id="cd05283">
    <property type="entry name" value="CAD1"/>
    <property type="match status" value="1"/>
</dbReference>
<comment type="similarity">
    <text evidence="2 11">Belongs to the zinc-containing alcohol dehydrogenase family.</text>
</comment>
<dbReference type="FunFam" id="3.40.50.720:FF:000158">
    <property type="entry name" value="Zinc-binding alcohol dehydrogenase"/>
    <property type="match status" value="1"/>
</dbReference>
<evidence type="ECO:0000256" key="11">
    <source>
        <dbReference type="RuleBase" id="RU361277"/>
    </source>
</evidence>
<dbReference type="InterPro" id="IPR002328">
    <property type="entry name" value="ADH_Zn_CS"/>
</dbReference>
<keyword evidence="5 11" id="KW-0479">Metal-binding</keyword>
<evidence type="ECO:0000256" key="3">
    <source>
        <dbReference type="ARBA" id="ARBA00011738"/>
    </source>
</evidence>
<dbReference type="Gene3D" id="3.90.180.10">
    <property type="entry name" value="Medium-chain alcohol dehydrogenases, catalytic domain"/>
    <property type="match status" value="1"/>
</dbReference>
<dbReference type="InterPro" id="IPR011032">
    <property type="entry name" value="GroES-like_sf"/>
</dbReference>
<feature type="domain" description="Enoyl reductase (ER)" evidence="12">
    <location>
        <begin position="20"/>
        <end position="355"/>
    </location>
</feature>
<dbReference type="InterPro" id="IPR013149">
    <property type="entry name" value="ADH-like_C"/>
</dbReference>
<evidence type="ECO:0000313" key="14">
    <source>
        <dbReference type="Proteomes" id="UP000243797"/>
    </source>
</evidence>
<evidence type="ECO:0000256" key="4">
    <source>
        <dbReference type="ARBA" id="ARBA00022553"/>
    </source>
</evidence>
<dbReference type="AlphaFoldDB" id="A0A2K1QLJ5"/>
<gene>
    <name evidence="13" type="ORF">CAC42_4429</name>
</gene>
<comment type="caution">
    <text evidence="13">The sequence shown here is derived from an EMBL/GenBank/DDBJ whole genome shotgun (WGS) entry which is preliminary data.</text>
</comment>
<dbReference type="PANTHER" id="PTHR42683">
    <property type="entry name" value="ALDEHYDE REDUCTASE"/>
    <property type="match status" value="1"/>
</dbReference>
<dbReference type="EMBL" id="NKHZ01000060">
    <property type="protein sequence ID" value="PNS16028.1"/>
    <property type="molecule type" value="Genomic_DNA"/>
</dbReference>
<dbReference type="InterPro" id="IPR020843">
    <property type="entry name" value="ER"/>
</dbReference>
<dbReference type="GO" id="GO:0008106">
    <property type="term" value="F:alcohol dehydrogenase (NADP+) activity"/>
    <property type="evidence" value="ECO:0007669"/>
    <property type="project" value="UniProtKB-EC"/>
</dbReference>
<dbReference type="SMART" id="SM00829">
    <property type="entry name" value="PKS_ER"/>
    <property type="match status" value="1"/>
</dbReference>
<dbReference type="Pfam" id="PF08240">
    <property type="entry name" value="ADH_N"/>
    <property type="match status" value="1"/>
</dbReference>
<dbReference type="GO" id="GO:0008270">
    <property type="term" value="F:zinc ion binding"/>
    <property type="evidence" value="ECO:0007669"/>
    <property type="project" value="InterPro"/>
</dbReference>
<evidence type="ECO:0000256" key="7">
    <source>
        <dbReference type="ARBA" id="ARBA00022857"/>
    </source>
</evidence>
<dbReference type="STRING" id="2082308.A0A2K1QLJ5"/>
<evidence type="ECO:0000313" key="13">
    <source>
        <dbReference type="EMBL" id="PNS16028.1"/>
    </source>
</evidence>
<name>A0A2K1QLJ5_9PEZI</name>
<reference evidence="13 14" key="1">
    <citation type="submission" date="2017-06" db="EMBL/GenBank/DDBJ databases">
        <title>Draft genome sequence of a variant of Elsinoe murrayae.</title>
        <authorList>
            <person name="Cheng Q."/>
        </authorList>
    </citation>
    <scope>NUCLEOTIDE SEQUENCE [LARGE SCALE GENOMIC DNA]</scope>
    <source>
        <strain evidence="13 14">CQ-2017a</strain>
    </source>
</reference>
<comment type="cofactor">
    <cofactor evidence="1 11">
        <name>Zn(2+)</name>
        <dbReference type="ChEBI" id="CHEBI:29105"/>
    </cofactor>
</comment>
<dbReference type="InParanoid" id="A0A2K1QLJ5"/>
<dbReference type="GO" id="GO:0006066">
    <property type="term" value="P:alcohol metabolic process"/>
    <property type="evidence" value="ECO:0007669"/>
    <property type="project" value="UniProtKB-ARBA"/>
</dbReference>
<dbReference type="InterPro" id="IPR013154">
    <property type="entry name" value="ADH-like_N"/>
</dbReference>
<evidence type="ECO:0000256" key="1">
    <source>
        <dbReference type="ARBA" id="ARBA00001947"/>
    </source>
</evidence>
<evidence type="ECO:0000256" key="8">
    <source>
        <dbReference type="ARBA" id="ARBA00023002"/>
    </source>
</evidence>
<protein>
    <recommendedName>
        <fullName evidence="9">alcohol dehydrogenase (NADP(+))</fullName>
        <ecNumber evidence="9">1.1.1.2</ecNumber>
    </recommendedName>
</protein>